<feature type="binding site" description="axial binding residue" evidence="9">
    <location>
        <position position="54"/>
    </location>
    <ligand>
        <name>heme</name>
        <dbReference type="ChEBI" id="CHEBI:30413"/>
    </ligand>
    <ligandPart>
        <name>Fe</name>
        <dbReference type="ChEBI" id="CHEBI:18248"/>
    </ligandPart>
</feature>
<comment type="caution">
    <text evidence="13">The sequence shown here is derived from an EMBL/GenBank/DDBJ whole genome shotgun (WGS) entry which is preliminary data.</text>
</comment>
<evidence type="ECO:0000256" key="4">
    <source>
        <dbReference type="ARBA" id="ARBA00022525"/>
    </source>
</evidence>
<keyword evidence="9" id="KW-0408">Iron</keyword>
<comment type="caution">
    <text evidence="9">Lacks conserved residue(s) required for the propagation of feature annotation.</text>
</comment>
<keyword evidence="8" id="KW-0449">Lipoprotein</keyword>
<keyword evidence="5" id="KW-0325">Glycoprotein</keyword>
<evidence type="ECO:0000256" key="9">
    <source>
        <dbReference type="PROSITE-ProRule" id="PRU01356"/>
    </source>
</evidence>
<evidence type="ECO:0000256" key="8">
    <source>
        <dbReference type="ARBA" id="ARBA00023288"/>
    </source>
</evidence>
<dbReference type="PROSITE" id="PS52012">
    <property type="entry name" value="CFEM"/>
    <property type="match status" value="1"/>
</dbReference>
<keyword evidence="9" id="KW-0349">Heme</keyword>
<comment type="similarity">
    <text evidence="3">Belongs to the RBT5 family.</text>
</comment>
<feature type="disulfide bond" evidence="9">
    <location>
        <begin position="50"/>
        <end position="57"/>
    </location>
</feature>
<feature type="compositionally biased region" description="Gly residues" evidence="10">
    <location>
        <begin position="133"/>
        <end position="143"/>
    </location>
</feature>
<evidence type="ECO:0000313" key="14">
    <source>
        <dbReference type="Proteomes" id="UP000298493"/>
    </source>
</evidence>
<dbReference type="EMBL" id="SNSC02000003">
    <property type="protein sequence ID" value="TID25678.1"/>
    <property type="molecule type" value="Genomic_DNA"/>
</dbReference>
<dbReference type="InterPro" id="IPR008427">
    <property type="entry name" value="Extracellular_membr_CFEM_dom"/>
</dbReference>
<keyword evidence="14" id="KW-1185">Reference proteome</keyword>
<feature type="chain" id="PRO_5021347095" evidence="11">
    <location>
        <begin position="18"/>
        <end position="175"/>
    </location>
</feature>
<dbReference type="GO" id="GO:0098552">
    <property type="term" value="C:side of membrane"/>
    <property type="evidence" value="ECO:0007669"/>
    <property type="project" value="UniProtKB-KW"/>
</dbReference>
<organism evidence="13 14">
    <name type="scientific">Venturia nashicola</name>
    <dbReference type="NCBI Taxonomy" id="86259"/>
    <lineage>
        <taxon>Eukaryota</taxon>
        <taxon>Fungi</taxon>
        <taxon>Dikarya</taxon>
        <taxon>Ascomycota</taxon>
        <taxon>Pezizomycotina</taxon>
        <taxon>Dothideomycetes</taxon>
        <taxon>Pleosporomycetidae</taxon>
        <taxon>Venturiales</taxon>
        <taxon>Venturiaceae</taxon>
        <taxon>Venturia</taxon>
    </lineage>
</organism>
<accession>A0A4Z1PBC8</accession>
<keyword evidence="9" id="KW-0479">Metal-binding</keyword>
<dbReference type="AlphaFoldDB" id="A0A4Z1PBC8"/>
<feature type="region of interest" description="Disordered" evidence="10">
    <location>
        <begin position="121"/>
        <end position="143"/>
    </location>
</feature>
<keyword evidence="5" id="KW-0336">GPI-anchor</keyword>
<evidence type="ECO:0000313" key="13">
    <source>
        <dbReference type="EMBL" id="TID25678.1"/>
    </source>
</evidence>
<proteinExistence type="inferred from homology"/>
<name>A0A4Z1PBC8_9PEZI</name>
<reference evidence="13 14" key="1">
    <citation type="submission" date="2019-04" db="EMBL/GenBank/DDBJ databases">
        <title>High contiguity whole genome sequence and gene annotation resource for two Venturia nashicola isolates.</title>
        <authorList>
            <person name="Prokchorchik M."/>
            <person name="Won K."/>
            <person name="Lee Y."/>
            <person name="Choi E.D."/>
            <person name="Segonzac C."/>
            <person name="Sohn K.H."/>
        </authorList>
    </citation>
    <scope>NUCLEOTIDE SEQUENCE [LARGE SCALE GENOMIC DNA]</scope>
    <source>
        <strain evidence="13 14">PRI2</strain>
    </source>
</reference>
<evidence type="ECO:0000256" key="10">
    <source>
        <dbReference type="SAM" id="MobiDB-lite"/>
    </source>
</evidence>
<dbReference type="GO" id="GO:0005576">
    <property type="term" value="C:extracellular region"/>
    <property type="evidence" value="ECO:0007669"/>
    <property type="project" value="UniProtKB-SubCell"/>
</dbReference>
<evidence type="ECO:0000256" key="2">
    <source>
        <dbReference type="ARBA" id="ARBA00004613"/>
    </source>
</evidence>
<protein>
    <submittedName>
        <fullName evidence="13">Polyphosphoinositide phosphatase</fullName>
    </submittedName>
</protein>
<dbReference type="OrthoDB" id="3767534at2759"/>
<sequence length="175" mass="17053">MRFSTFAITAFAASVTAQSASQIAQCDALAAQVPACVIPCDDAGFKAVGCTAEDYACHCTNAAKLTEIIPSCLKNSTCSTTDLQTFSTIPAQICAVLSNSTASINSTSGANSTSTTTSLTGYGSATATPSGPKGSGSVTGSGAGSSSTATGGAGALNVASTVFTVAGMGILGFFL</sequence>
<keyword evidence="4" id="KW-0964">Secreted</keyword>
<evidence type="ECO:0000256" key="6">
    <source>
        <dbReference type="ARBA" id="ARBA00022729"/>
    </source>
</evidence>
<dbReference type="Proteomes" id="UP000298493">
    <property type="component" value="Unassembled WGS sequence"/>
</dbReference>
<gene>
    <name evidence="13" type="ORF">E6O75_ATG03541</name>
</gene>
<evidence type="ECO:0000256" key="1">
    <source>
        <dbReference type="ARBA" id="ARBA00004589"/>
    </source>
</evidence>
<evidence type="ECO:0000256" key="11">
    <source>
        <dbReference type="SAM" id="SignalP"/>
    </source>
</evidence>
<feature type="signal peptide" evidence="11">
    <location>
        <begin position="1"/>
        <end position="17"/>
    </location>
</feature>
<comment type="subcellular location">
    <subcellularLocation>
        <location evidence="1">Membrane</location>
        <topology evidence="1">Lipid-anchor</topology>
        <topology evidence="1">GPI-anchor</topology>
    </subcellularLocation>
    <subcellularLocation>
        <location evidence="2">Secreted</location>
    </subcellularLocation>
</comment>
<dbReference type="STRING" id="86259.A0A4Z1PBC8"/>
<keyword evidence="7 9" id="KW-1015">Disulfide bond</keyword>
<dbReference type="GO" id="GO:0046872">
    <property type="term" value="F:metal ion binding"/>
    <property type="evidence" value="ECO:0007669"/>
    <property type="project" value="UniProtKB-UniRule"/>
</dbReference>
<keyword evidence="6 11" id="KW-0732">Signal</keyword>
<evidence type="ECO:0000259" key="12">
    <source>
        <dbReference type="PROSITE" id="PS52012"/>
    </source>
</evidence>
<keyword evidence="5" id="KW-0472">Membrane</keyword>
<feature type="domain" description="CFEM" evidence="12">
    <location>
        <begin position="8"/>
        <end position="118"/>
    </location>
</feature>
<evidence type="ECO:0000256" key="3">
    <source>
        <dbReference type="ARBA" id="ARBA00010031"/>
    </source>
</evidence>
<dbReference type="Pfam" id="PF05730">
    <property type="entry name" value="CFEM"/>
    <property type="match status" value="1"/>
</dbReference>
<evidence type="ECO:0000256" key="5">
    <source>
        <dbReference type="ARBA" id="ARBA00022622"/>
    </source>
</evidence>
<evidence type="ECO:0000256" key="7">
    <source>
        <dbReference type="ARBA" id="ARBA00023157"/>
    </source>
</evidence>